<proteinExistence type="predicted"/>
<dbReference type="Gene3D" id="3.40.50.2000">
    <property type="entry name" value="Glycogen Phosphorylase B"/>
    <property type="match status" value="2"/>
</dbReference>
<evidence type="ECO:0000313" key="3">
    <source>
        <dbReference type="EMBL" id="QSQ25084.1"/>
    </source>
</evidence>
<sequence length="540" mass="57838">MSAHRSSPPGVGPRAIHQLVPRLAWGDAVGNQVRYLQSLLRGWGYASDIYAEAWDDACKDQVVPVRDYARAADPDTVLVVHHSFQSRLVPLIIQSPGRKVLVYHNVTPARLFEGFERKAAAGCEGARDELLELRPHVESAFADSTFNAEELVAAGYRNVSVLPFPIDWSAFDAAPDPALQAELSDGCANILFVGRAVPSKKVDDVMRVFTAYQRLYQPRSRLVIAGYLHRDGAYGAYLHGLKEVLGAEQVRFLGRVSAAQLSACFATASVYLSMSRHEGFGVPLLEAMYRGVPVVAYGAAAVPETMGGAGLVTLSDDPSEVAELLAVLERGALREQVIKAQRERLAPLSQEAVAEQVREAFQGVLSGHAAPSPAPVPEATVDLVCPGFTVRPEAPESRLARELAKTIPGARVLALRPRGEGPSLTLGAEDVEGVPVWHFTPDQPPGRAPAPLPGASSLETAVRVSRAPVVLLGADSEVARAVLPHVKERAWGTFEPSASGASIEQARQHLGQRGVVLEPERLEDARHALLSAVGGATRAN</sequence>
<dbReference type="Pfam" id="PF00534">
    <property type="entry name" value="Glycos_transf_1"/>
    <property type="match status" value="1"/>
</dbReference>
<dbReference type="EMBL" id="CP071090">
    <property type="protein sequence ID" value="QSQ25084.1"/>
    <property type="molecule type" value="Genomic_DNA"/>
</dbReference>
<dbReference type="CDD" id="cd03801">
    <property type="entry name" value="GT4_PimA-like"/>
    <property type="match status" value="1"/>
</dbReference>
<name>A0ABX7P3N1_9BACT</name>
<dbReference type="PANTHER" id="PTHR46401">
    <property type="entry name" value="GLYCOSYLTRANSFERASE WBBK-RELATED"/>
    <property type="match status" value="1"/>
</dbReference>
<evidence type="ECO:0000313" key="4">
    <source>
        <dbReference type="Proteomes" id="UP000662747"/>
    </source>
</evidence>
<protein>
    <submittedName>
        <fullName evidence="3">Glycosyltransferase</fullName>
    </submittedName>
</protein>
<feature type="domain" description="Glycosyl transferase family 1" evidence="2">
    <location>
        <begin position="189"/>
        <end position="343"/>
    </location>
</feature>
<keyword evidence="4" id="KW-1185">Reference proteome</keyword>
<accession>A0ABX7P3N1</accession>
<gene>
    <name evidence="3" type="ORF">JY651_09200</name>
</gene>
<dbReference type="RefSeq" id="WP_206726641.1">
    <property type="nucleotide sequence ID" value="NZ_CP071090.1"/>
</dbReference>
<organism evidence="3 4">
    <name type="scientific">Pyxidicoccus parkwayensis</name>
    <dbReference type="NCBI Taxonomy" id="2813578"/>
    <lineage>
        <taxon>Bacteria</taxon>
        <taxon>Pseudomonadati</taxon>
        <taxon>Myxococcota</taxon>
        <taxon>Myxococcia</taxon>
        <taxon>Myxococcales</taxon>
        <taxon>Cystobacterineae</taxon>
        <taxon>Myxococcaceae</taxon>
        <taxon>Pyxidicoccus</taxon>
    </lineage>
</organism>
<evidence type="ECO:0000256" key="1">
    <source>
        <dbReference type="ARBA" id="ARBA00022679"/>
    </source>
</evidence>
<dbReference type="InterPro" id="IPR001296">
    <property type="entry name" value="Glyco_trans_1"/>
</dbReference>
<reference evidence="3 4" key="1">
    <citation type="submission" date="2021-02" db="EMBL/GenBank/DDBJ databases">
        <title>De Novo genome assembly of isolated myxobacteria.</title>
        <authorList>
            <person name="Stevens D.C."/>
        </authorList>
    </citation>
    <scope>NUCLEOTIDE SEQUENCE [LARGE SCALE GENOMIC DNA]</scope>
    <source>
        <strain evidence="4">SCPEA02</strain>
    </source>
</reference>
<dbReference type="Proteomes" id="UP000662747">
    <property type="component" value="Chromosome"/>
</dbReference>
<dbReference type="SUPFAM" id="SSF53756">
    <property type="entry name" value="UDP-Glycosyltransferase/glycogen phosphorylase"/>
    <property type="match status" value="1"/>
</dbReference>
<keyword evidence="1" id="KW-0808">Transferase</keyword>
<dbReference type="PANTHER" id="PTHR46401:SF2">
    <property type="entry name" value="GLYCOSYLTRANSFERASE WBBK-RELATED"/>
    <property type="match status" value="1"/>
</dbReference>
<evidence type="ECO:0000259" key="2">
    <source>
        <dbReference type="Pfam" id="PF00534"/>
    </source>
</evidence>